<dbReference type="EMBL" id="JAAIUW010000011">
    <property type="protein sequence ID" value="KAF7810401.1"/>
    <property type="molecule type" value="Genomic_DNA"/>
</dbReference>
<accession>A0A834SVA7</accession>
<sequence length="93" mass="10666">MSTLRELNDGVWVWKGPQGRRFRDYDKFFTAHVGRNQRGWFLCITEFFQGGREVAIMPSSEGERRWGAAPVKPLTTTFAEVVKGTEWKIGATN</sequence>
<proteinExistence type="predicted"/>
<dbReference type="Proteomes" id="UP000634136">
    <property type="component" value="Unassembled WGS sequence"/>
</dbReference>
<dbReference type="AlphaFoldDB" id="A0A834SVA7"/>
<evidence type="ECO:0000313" key="1">
    <source>
        <dbReference type="EMBL" id="KAF7810401.1"/>
    </source>
</evidence>
<evidence type="ECO:0000313" key="2">
    <source>
        <dbReference type="Proteomes" id="UP000634136"/>
    </source>
</evidence>
<comment type="caution">
    <text evidence="1">The sequence shown here is derived from an EMBL/GenBank/DDBJ whole genome shotgun (WGS) entry which is preliminary data.</text>
</comment>
<keyword evidence="2" id="KW-1185">Reference proteome</keyword>
<reference evidence="1" key="1">
    <citation type="submission" date="2020-09" db="EMBL/GenBank/DDBJ databases">
        <title>Genome-Enabled Discovery of Anthraquinone Biosynthesis in Senna tora.</title>
        <authorList>
            <person name="Kang S.-H."/>
            <person name="Pandey R.P."/>
            <person name="Lee C.-M."/>
            <person name="Sim J.-S."/>
            <person name="Jeong J.-T."/>
            <person name="Choi B.-S."/>
            <person name="Jung M."/>
            <person name="Ginzburg D."/>
            <person name="Zhao K."/>
            <person name="Won S.Y."/>
            <person name="Oh T.-J."/>
            <person name="Yu Y."/>
            <person name="Kim N.-H."/>
            <person name="Lee O.R."/>
            <person name="Lee T.-H."/>
            <person name="Bashyal P."/>
            <person name="Kim T.-S."/>
            <person name="Lee W.-H."/>
            <person name="Kawkins C."/>
            <person name="Kim C.-K."/>
            <person name="Kim J.S."/>
            <person name="Ahn B.O."/>
            <person name="Rhee S.Y."/>
            <person name="Sohng J.K."/>
        </authorList>
    </citation>
    <scope>NUCLEOTIDE SEQUENCE</scope>
    <source>
        <tissue evidence="1">Leaf</tissue>
    </source>
</reference>
<name>A0A834SVA7_9FABA</name>
<organism evidence="1 2">
    <name type="scientific">Senna tora</name>
    <dbReference type="NCBI Taxonomy" id="362788"/>
    <lineage>
        <taxon>Eukaryota</taxon>
        <taxon>Viridiplantae</taxon>
        <taxon>Streptophyta</taxon>
        <taxon>Embryophyta</taxon>
        <taxon>Tracheophyta</taxon>
        <taxon>Spermatophyta</taxon>
        <taxon>Magnoliopsida</taxon>
        <taxon>eudicotyledons</taxon>
        <taxon>Gunneridae</taxon>
        <taxon>Pentapetalae</taxon>
        <taxon>rosids</taxon>
        <taxon>fabids</taxon>
        <taxon>Fabales</taxon>
        <taxon>Fabaceae</taxon>
        <taxon>Caesalpinioideae</taxon>
        <taxon>Cassia clade</taxon>
        <taxon>Senna</taxon>
    </lineage>
</organism>
<gene>
    <name evidence="1" type="ORF">G2W53_037144</name>
</gene>
<protein>
    <submittedName>
        <fullName evidence="1">Uncharacterized protein</fullName>
    </submittedName>
</protein>